<evidence type="ECO:0000259" key="8">
    <source>
        <dbReference type="PROSITE" id="PS50011"/>
    </source>
</evidence>
<dbReference type="PANTHER" id="PTHR43289">
    <property type="entry name" value="MITOGEN-ACTIVATED PROTEIN KINASE KINASE KINASE 20-RELATED"/>
    <property type="match status" value="1"/>
</dbReference>
<proteinExistence type="predicted"/>
<keyword evidence="7" id="KW-0472">Membrane</keyword>
<feature type="transmembrane region" description="Helical" evidence="7">
    <location>
        <begin position="104"/>
        <end position="123"/>
    </location>
</feature>
<dbReference type="InterPro" id="IPR017441">
    <property type="entry name" value="Protein_kinase_ATP_BS"/>
</dbReference>
<dbReference type="Gene3D" id="1.10.510.10">
    <property type="entry name" value="Transferase(Phosphotransferase) domain 1"/>
    <property type="match status" value="1"/>
</dbReference>
<dbReference type="EMBL" id="METM01000024">
    <property type="protein sequence ID" value="OGB89479.1"/>
    <property type="molecule type" value="Genomic_DNA"/>
</dbReference>
<dbReference type="Proteomes" id="UP000178724">
    <property type="component" value="Unassembled WGS sequence"/>
</dbReference>
<accession>A0A1F4Q0S1</accession>
<evidence type="ECO:0000256" key="2">
    <source>
        <dbReference type="ARBA" id="ARBA00022679"/>
    </source>
</evidence>
<keyword evidence="7" id="KW-0812">Transmembrane</keyword>
<organism evidence="9 10">
    <name type="scientific">candidate division WOR-1 bacterium RIFCSPHIGHO2_01_FULL_53_15</name>
    <dbReference type="NCBI Taxonomy" id="1802564"/>
    <lineage>
        <taxon>Bacteria</taxon>
        <taxon>Bacillati</taxon>
        <taxon>Saganbacteria</taxon>
    </lineage>
</organism>
<evidence type="ECO:0000256" key="5">
    <source>
        <dbReference type="ARBA" id="ARBA00022840"/>
    </source>
</evidence>
<keyword evidence="4" id="KW-0418">Kinase</keyword>
<dbReference type="GO" id="GO:0004674">
    <property type="term" value="F:protein serine/threonine kinase activity"/>
    <property type="evidence" value="ECO:0007669"/>
    <property type="project" value="UniProtKB-EC"/>
</dbReference>
<keyword evidence="5 6" id="KW-0067">ATP-binding</keyword>
<evidence type="ECO:0000256" key="1">
    <source>
        <dbReference type="ARBA" id="ARBA00012513"/>
    </source>
</evidence>
<dbReference type="AlphaFoldDB" id="A0A1F4Q0S1"/>
<protein>
    <recommendedName>
        <fullName evidence="1">non-specific serine/threonine protein kinase</fullName>
        <ecNumber evidence="1">2.7.11.1</ecNumber>
    </recommendedName>
</protein>
<keyword evidence="7" id="KW-1133">Transmembrane helix</keyword>
<evidence type="ECO:0000313" key="9">
    <source>
        <dbReference type="EMBL" id="OGB89479.1"/>
    </source>
</evidence>
<dbReference type="PANTHER" id="PTHR43289:SF6">
    <property type="entry name" value="SERINE_THREONINE-PROTEIN KINASE NEKL-3"/>
    <property type="match status" value="1"/>
</dbReference>
<evidence type="ECO:0000256" key="6">
    <source>
        <dbReference type="PROSITE-ProRule" id="PRU10141"/>
    </source>
</evidence>
<comment type="caution">
    <text evidence="9">The sequence shown here is derived from an EMBL/GenBank/DDBJ whole genome shotgun (WGS) entry which is preliminary data.</text>
</comment>
<dbReference type="PROSITE" id="PS50011">
    <property type="entry name" value="PROTEIN_KINASE_DOM"/>
    <property type="match status" value="1"/>
</dbReference>
<dbReference type="InterPro" id="IPR000719">
    <property type="entry name" value="Prot_kinase_dom"/>
</dbReference>
<sequence>MSVIFLLTKTGRQIPPRIAAGVRNATRKFSEPFRGAAIAGMPGLRPSDIKLVNPNNLFAKAAKTPASASTPPAPAPAPDLHLAYVVKTLDNYRKNHPDNLKDKFLRSLPLIFAGVATPVLAWFTPNIGAYTFALLSVNAGLLLGVVPGLLITALAGYGAYRLARRPARARQAVADLHADLEYREAIARYKMRDWALTLFDKKQARDFLPIFAAYDYYAKYMEEGKKGTPDSLKFNLETLEKIIGSLPDGLVIKRLLLKLKEILPPKPVDAEAAEVVKTLTIGKITYTDVEPIGAGGMGEVFRAKDQNGKVVALKLAKPGQSPADLRKEADVMKRLRAAIDPAFQKHIANIINSGDTADGRPVIVMEFLAGLDLGKLIKDMRSKSQTFSAKAIARLFRQAATTLKEAKQVDFVHRDIKPGNAFVLMSESRGDVSAKDWTWVWTDWGTGLDVSAGDAEELQGLVGTPLYWGPKTVELAYGKLFDKQPLHDLSSEELTREDIASLGWTLLETTLGYPPLEGKANTLPELLKLMKSGKHLKAINRPDEVDKKLFEIALKMIKGKDYDNYAKLINDLNVYLGEGLEQTDSQGPVALPADELSLIDIKYLTRAPAEMLNIINRIIAEEVAIPSIERAREISAAIGPLYDALDANPAPTEQEEQLKQALINLATEIEAAPGGN</sequence>
<dbReference type="InterPro" id="IPR011009">
    <property type="entry name" value="Kinase-like_dom_sf"/>
</dbReference>
<keyword evidence="2" id="KW-0808">Transferase</keyword>
<evidence type="ECO:0000256" key="3">
    <source>
        <dbReference type="ARBA" id="ARBA00022741"/>
    </source>
</evidence>
<name>A0A1F4Q0S1_UNCSA</name>
<feature type="domain" description="Protein kinase" evidence="8">
    <location>
        <begin position="286"/>
        <end position="599"/>
    </location>
</feature>
<dbReference type="GO" id="GO:0005524">
    <property type="term" value="F:ATP binding"/>
    <property type="evidence" value="ECO:0007669"/>
    <property type="project" value="UniProtKB-UniRule"/>
</dbReference>
<feature type="transmembrane region" description="Helical" evidence="7">
    <location>
        <begin position="129"/>
        <end position="160"/>
    </location>
</feature>
<gene>
    <name evidence="9" type="ORF">A2625_01005</name>
</gene>
<feature type="binding site" evidence="6">
    <location>
        <position position="314"/>
    </location>
    <ligand>
        <name>ATP</name>
        <dbReference type="ChEBI" id="CHEBI:30616"/>
    </ligand>
</feature>
<evidence type="ECO:0000256" key="7">
    <source>
        <dbReference type="SAM" id="Phobius"/>
    </source>
</evidence>
<dbReference type="PROSITE" id="PS00107">
    <property type="entry name" value="PROTEIN_KINASE_ATP"/>
    <property type="match status" value="1"/>
</dbReference>
<dbReference type="SUPFAM" id="SSF56112">
    <property type="entry name" value="Protein kinase-like (PK-like)"/>
    <property type="match status" value="1"/>
</dbReference>
<keyword evidence="3 6" id="KW-0547">Nucleotide-binding</keyword>
<dbReference type="EC" id="2.7.11.1" evidence="1"/>
<dbReference type="SMART" id="SM00220">
    <property type="entry name" value="S_TKc"/>
    <property type="match status" value="1"/>
</dbReference>
<evidence type="ECO:0000313" key="10">
    <source>
        <dbReference type="Proteomes" id="UP000178724"/>
    </source>
</evidence>
<reference evidence="9 10" key="1">
    <citation type="journal article" date="2016" name="Nat. Commun.">
        <title>Thousands of microbial genomes shed light on interconnected biogeochemical processes in an aquifer system.</title>
        <authorList>
            <person name="Anantharaman K."/>
            <person name="Brown C.T."/>
            <person name="Hug L.A."/>
            <person name="Sharon I."/>
            <person name="Castelle C.J."/>
            <person name="Probst A.J."/>
            <person name="Thomas B.C."/>
            <person name="Singh A."/>
            <person name="Wilkins M.J."/>
            <person name="Karaoz U."/>
            <person name="Brodie E.L."/>
            <person name="Williams K.H."/>
            <person name="Hubbard S.S."/>
            <person name="Banfield J.F."/>
        </authorList>
    </citation>
    <scope>NUCLEOTIDE SEQUENCE [LARGE SCALE GENOMIC DNA]</scope>
</reference>
<dbReference type="Pfam" id="PF00069">
    <property type="entry name" value="Pkinase"/>
    <property type="match status" value="1"/>
</dbReference>
<evidence type="ECO:0000256" key="4">
    <source>
        <dbReference type="ARBA" id="ARBA00022777"/>
    </source>
</evidence>